<evidence type="ECO:0000313" key="1">
    <source>
        <dbReference type="EMBL" id="MFC5771223.1"/>
    </source>
</evidence>
<accession>A0ABW1AVA4</accession>
<organism evidence="1 2">
    <name type="scientific">Thauera sinica</name>
    <dbReference type="NCBI Taxonomy" id="2665146"/>
    <lineage>
        <taxon>Bacteria</taxon>
        <taxon>Pseudomonadati</taxon>
        <taxon>Pseudomonadota</taxon>
        <taxon>Betaproteobacteria</taxon>
        <taxon>Rhodocyclales</taxon>
        <taxon>Zoogloeaceae</taxon>
        <taxon>Thauera</taxon>
    </lineage>
</organism>
<dbReference type="NCBIfam" id="NF033450">
    <property type="entry name" value="BREX_PglZ_1_B"/>
    <property type="match status" value="1"/>
</dbReference>
<keyword evidence="2" id="KW-1185">Reference proteome</keyword>
<name>A0ABW1AVA4_9RHOO</name>
<gene>
    <name evidence="1" type="primary">pglZ</name>
    <name evidence="1" type="ORF">ACFPTN_17725</name>
</gene>
<evidence type="ECO:0000313" key="2">
    <source>
        <dbReference type="Proteomes" id="UP001595974"/>
    </source>
</evidence>
<dbReference type="Proteomes" id="UP001595974">
    <property type="component" value="Unassembled WGS sequence"/>
</dbReference>
<sequence length="769" mass="82633">MNLREAVSRALKEAGKFNRSVQAQPEAILWTDAERQWEPVVRALQASGRSVLRLGDYAPEVLQGPAIWLKCALAGKLDGVALDGVPVVYLPGVSRADLRAIESCPRHLQPLAELQYRGVFWTQVNAKDWTLNAFLTSKNGSLGLDVAQDQATQKALLRALSSGELMGKAVEELRGRLIDAAWLDSLLAPNPTRDILVWMNDAKATEDAWKGGRWEVFVSRCRKDFGFDPAKDGELTAAEKLAARAGSWGAVWEFYKDAYSSFPAVVELLSRVQYSMGDLFADTSAYPKANDEGESDLRYRLNALSAMTAVQARAAILDAEKQHGERRSWLWAQMGKAPLARALGHLAFVAQHSQAAAFGNSLEVLAERYREEAWRVDAEALQALAQAHTKADQDAVTAALRAVYLPWLEASSVAFQKAVVESGGLNPGGVSKVSDPGGTCVVFVDGLRFDVAQMLASRLGALGQVTLNSGWTSLPSVTASGKAWVSPVASLIAGKADDADFEPNVAATMKPLNTYNFRKLLADAGYEPLSGSATGDPTGKAWVECGDLDHFGHEHGLRLARDIDGQLAEIVERMQALADAGWRRFRIVTDHGWLLVPGGMPKAELAKSQAETRWGRCAVLKDSATATPLTFGWDWCPQVQIAFAPGIASFVAGAEYAHGGLSLQECLVPELTLELEGGAPETNVSISKLAWRGLRCNVEVLPPLPGLKVDIRTKAAAEDSSIAAAVKDLVEGKASLAVADDSNEGAAAVLVVLDSQGKLLAKMNTTVGE</sequence>
<protein>
    <submittedName>
        <fullName evidence="1">BREX-1 system phosphatase PglZ type B</fullName>
    </submittedName>
</protein>
<reference evidence="2" key="1">
    <citation type="journal article" date="2019" name="Int. J. Syst. Evol. Microbiol.">
        <title>The Global Catalogue of Microorganisms (GCM) 10K type strain sequencing project: providing services to taxonomists for standard genome sequencing and annotation.</title>
        <authorList>
            <consortium name="The Broad Institute Genomics Platform"/>
            <consortium name="The Broad Institute Genome Sequencing Center for Infectious Disease"/>
            <person name="Wu L."/>
            <person name="Ma J."/>
        </authorList>
    </citation>
    <scope>NUCLEOTIDE SEQUENCE [LARGE SCALE GENOMIC DNA]</scope>
    <source>
        <strain evidence="2">SHR3</strain>
    </source>
</reference>
<proteinExistence type="predicted"/>
<dbReference type="EMBL" id="JBHSOG010000093">
    <property type="protein sequence ID" value="MFC5771223.1"/>
    <property type="molecule type" value="Genomic_DNA"/>
</dbReference>
<comment type="caution">
    <text evidence="1">The sequence shown here is derived from an EMBL/GenBank/DDBJ whole genome shotgun (WGS) entry which is preliminary data.</text>
</comment>
<dbReference type="RefSeq" id="WP_198363112.1">
    <property type="nucleotide sequence ID" value="NZ_JBHSOG010000093.1"/>
</dbReference>